<keyword evidence="2" id="KW-1185">Reference proteome</keyword>
<dbReference type="AlphaFoldDB" id="A0A372NNX0"/>
<evidence type="ECO:0000313" key="2">
    <source>
        <dbReference type="Proteomes" id="UP000264217"/>
    </source>
</evidence>
<reference evidence="1 2" key="1">
    <citation type="submission" date="2018-08" db="EMBL/GenBank/DDBJ databases">
        <title>Mucilaginibacter sp. MYSH2.</title>
        <authorList>
            <person name="Seo T."/>
        </authorList>
    </citation>
    <scope>NUCLEOTIDE SEQUENCE [LARGE SCALE GENOMIC DNA]</scope>
    <source>
        <strain evidence="1 2">MYSH2</strain>
    </source>
</reference>
<dbReference type="RefSeq" id="WP_117394042.1">
    <property type="nucleotide sequence ID" value="NZ_QWDC01000005.1"/>
</dbReference>
<organism evidence="1 2">
    <name type="scientific">Mucilaginibacter conchicola</name>
    <dbReference type="NCBI Taxonomy" id="2303333"/>
    <lineage>
        <taxon>Bacteria</taxon>
        <taxon>Pseudomonadati</taxon>
        <taxon>Bacteroidota</taxon>
        <taxon>Sphingobacteriia</taxon>
        <taxon>Sphingobacteriales</taxon>
        <taxon>Sphingobacteriaceae</taxon>
        <taxon>Mucilaginibacter</taxon>
    </lineage>
</organism>
<protein>
    <submittedName>
        <fullName evidence="1">Uncharacterized protein</fullName>
    </submittedName>
</protein>
<name>A0A372NNX0_9SPHI</name>
<dbReference type="Proteomes" id="UP000264217">
    <property type="component" value="Unassembled WGS sequence"/>
</dbReference>
<sequence>MATDRIFAVAYLRAVEKKNGKFFAANKFDIMDFVSLKGKAIVTVHITNDAMPENIIYEIETMFGGIKIRFVG</sequence>
<gene>
    <name evidence="1" type="ORF">D0C36_22805</name>
</gene>
<accession>A0A372NNX0</accession>
<evidence type="ECO:0000313" key="1">
    <source>
        <dbReference type="EMBL" id="RFZ90075.1"/>
    </source>
</evidence>
<comment type="caution">
    <text evidence="1">The sequence shown here is derived from an EMBL/GenBank/DDBJ whole genome shotgun (WGS) entry which is preliminary data.</text>
</comment>
<proteinExistence type="predicted"/>
<dbReference type="EMBL" id="QWDC01000005">
    <property type="protein sequence ID" value="RFZ90075.1"/>
    <property type="molecule type" value="Genomic_DNA"/>
</dbReference>